<evidence type="ECO:0000259" key="8">
    <source>
        <dbReference type="Pfam" id="PF09115"/>
    </source>
</evidence>
<dbReference type="Proteomes" id="UP001139488">
    <property type="component" value="Unassembled WGS sequence"/>
</dbReference>
<keyword evidence="10" id="KW-1185">Reference proteome</keyword>
<feature type="domain" description="DNA polymerase III delta subunit C-terminal" evidence="8">
    <location>
        <begin position="214"/>
        <end position="317"/>
    </location>
</feature>
<keyword evidence="5" id="KW-0235">DNA replication</keyword>
<dbReference type="AlphaFoldDB" id="A0A9X2AUK8"/>
<organism evidence="9 10">
    <name type="scientific">Vibrio gelatinilyticus</name>
    <dbReference type="NCBI Taxonomy" id="2893468"/>
    <lineage>
        <taxon>Bacteria</taxon>
        <taxon>Pseudomonadati</taxon>
        <taxon>Pseudomonadota</taxon>
        <taxon>Gammaproteobacteria</taxon>
        <taxon>Vibrionales</taxon>
        <taxon>Vibrionaceae</taxon>
        <taxon>Vibrio</taxon>
    </lineage>
</organism>
<evidence type="ECO:0000313" key="10">
    <source>
        <dbReference type="Proteomes" id="UP001139488"/>
    </source>
</evidence>
<dbReference type="GO" id="GO:0003887">
    <property type="term" value="F:DNA-directed DNA polymerase activity"/>
    <property type="evidence" value="ECO:0007669"/>
    <property type="project" value="UniProtKB-KW"/>
</dbReference>
<evidence type="ECO:0000256" key="2">
    <source>
        <dbReference type="ARBA" id="ARBA00014363"/>
    </source>
</evidence>
<evidence type="ECO:0000256" key="5">
    <source>
        <dbReference type="ARBA" id="ARBA00022705"/>
    </source>
</evidence>
<comment type="caution">
    <text evidence="9">The sequence shown here is derived from an EMBL/GenBank/DDBJ whole genome shotgun (WGS) entry which is preliminary data.</text>
</comment>
<dbReference type="Gene3D" id="1.20.272.10">
    <property type="match status" value="1"/>
</dbReference>
<proteinExistence type="predicted"/>
<keyword evidence="6" id="KW-0239">DNA-directed DNA polymerase</keyword>
<dbReference type="InterPro" id="IPR027417">
    <property type="entry name" value="P-loop_NTPase"/>
</dbReference>
<dbReference type="InterPro" id="IPR008921">
    <property type="entry name" value="DNA_pol3_clamp-load_cplx_C"/>
</dbReference>
<evidence type="ECO:0000313" key="9">
    <source>
        <dbReference type="EMBL" id="MCJ2375445.1"/>
    </source>
</evidence>
<dbReference type="SUPFAM" id="SSF48019">
    <property type="entry name" value="post-AAA+ oligomerization domain-like"/>
    <property type="match status" value="1"/>
</dbReference>
<reference evidence="9" key="1">
    <citation type="submission" date="2021-11" db="EMBL/GenBank/DDBJ databases">
        <title>Vibrio ZSDE26 sp. nov. and Vibrio ZSDZ34 sp. nov., isolated from coastal seawater in Qingdao.</title>
        <authorList>
            <person name="Zhang P."/>
        </authorList>
    </citation>
    <scope>NUCLEOTIDE SEQUENCE</scope>
    <source>
        <strain evidence="9">ZSDZ34</strain>
    </source>
</reference>
<evidence type="ECO:0000256" key="4">
    <source>
        <dbReference type="ARBA" id="ARBA00022695"/>
    </source>
</evidence>
<dbReference type="Pfam" id="PF09115">
    <property type="entry name" value="DNApol3-delta_C"/>
    <property type="match status" value="1"/>
</dbReference>
<dbReference type="InterPro" id="IPR004622">
    <property type="entry name" value="DNA_pol_HolB"/>
</dbReference>
<dbReference type="GO" id="GO:0006261">
    <property type="term" value="P:DNA-templated DNA replication"/>
    <property type="evidence" value="ECO:0007669"/>
    <property type="project" value="TreeGrafter"/>
</dbReference>
<dbReference type="PANTHER" id="PTHR11669:SF8">
    <property type="entry name" value="DNA POLYMERASE III SUBUNIT DELTA"/>
    <property type="match status" value="1"/>
</dbReference>
<dbReference type="Pfam" id="PF13177">
    <property type="entry name" value="DNA_pol3_delta2"/>
    <property type="match status" value="1"/>
</dbReference>
<comment type="catalytic activity">
    <reaction evidence="7">
        <text>DNA(n) + a 2'-deoxyribonucleoside 5'-triphosphate = DNA(n+1) + diphosphate</text>
        <dbReference type="Rhea" id="RHEA:22508"/>
        <dbReference type="Rhea" id="RHEA-COMP:17339"/>
        <dbReference type="Rhea" id="RHEA-COMP:17340"/>
        <dbReference type="ChEBI" id="CHEBI:33019"/>
        <dbReference type="ChEBI" id="CHEBI:61560"/>
        <dbReference type="ChEBI" id="CHEBI:173112"/>
        <dbReference type="EC" id="2.7.7.7"/>
    </reaction>
</comment>
<evidence type="ECO:0000256" key="3">
    <source>
        <dbReference type="ARBA" id="ARBA00022679"/>
    </source>
</evidence>
<dbReference type="PANTHER" id="PTHR11669">
    <property type="entry name" value="REPLICATION FACTOR C / DNA POLYMERASE III GAMMA-TAU SUBUNIT"/>
    <property type="match status" value="1"/>
</dbReference>
<dbReference type="NCBIfam" id="TIGR00678">
    <property type="entry name" value="holB"/>
    <property type="match status" value="1"/>
</dbReference>
<dbReference type="SUPFAM" id="SSF52540">
    <property type="entry name" value="P-loop containing nucleoside triphosphate hydrolases"/>
    <property type="match status" value="1"/>
</dbReference>
<gene>
    <name evidence="9" type="primary">holB</name>
    <name evidence="9" type="ORF">LNL84_01195</name>
</gene>
<keyword evidence="4 9" id="KW-0548">Nucleotidyltransferase</keyword>
<dbReference type="EC" id="2.7.7.7" evidence="1"/>
<dbReference type="GO" id="GO:0009360">
    <property type="term" value="C:DNA polymerase III complex"/>
    <property type="evidence" value="ECO:0007669"/>
    <property type="project" value="InterPro"/>
</dbReference>
<dbReference type="GO" id="GO:0003677">
    <property type="term" value="F:DNA binding"/>
    <property type="evidence" value="ECO:0007669"/>
    <property type="project" value="InterPro"/>
</dbReference>
<evidence type="ECO:0000256" key="1">
    <source>
        <dbReference type="ARBA" id="ARBA00012417"/>
    </source>
</evidence>
<dbReference type="InterPro" id="IPR015199">
    <property type="entry name" value="DNA_pol_III_delta_C"/>
</dbReference>
<sequence length="318" mass="35724">MELSPWLQTSWRSLQQAIAADRTPASLLIEGPNGLGPETLVSRYISAIMCQNSDNEPCGFCHACDLIKSNSHPDIHWLRPEEGKSGIGVEQIRQSNRWAQETSQLGGYRVIIIEPAEAMNESASNALLKTLEEPASTCLFVLLSQNSHRLLPTIRSRCEVWSLPMPSEAMVLEWVSNQTQKSVPSYVAMLNSYLPLTTLRFVDDGWGSVYSQCEQELVSFLRSDRLDTAPLWKLISKADAPMVVILGWYWVLLVECQKQAFKLNSSSLLPGVSDVAKQLTYEMAYTQASRLQELIEQLSQNPGLNAELLVVNWLYQFD</sequence>
<dbReference type="InterPro" id="IPR050238">
    <property type="entry name" value="DNA_Rep/Repair_Clamp_Loader"/>
</dbReference>
<protein>
    <recommendedName>
        <fullName evidence="2">DNA polymerase III subunit delta'</fullName>
        <ecNumber evidence="1">2.7.7.7</ecNumber>
    </recommendedName>
</protein>
<accession>A0A9X2AUK8</accession>
<dbReference type="RefSeq" id="WP_244354472.1">
    <property type="nucleotide sequence ID" value="NZ_JAJNNZ010000001.1"/>
</dbReference>
<dbReference type="GO" id="GO:0008408">
    <property type="term" value="F:3'-5' exonuclease activity"/>
    <property type="evidence" value="ECO:0007669"/>
    <property type="project" value="InterPro"/>
</dbReference>
<dbReference type="EMBL" id="JAJNNZ010000001">
    <property type="protein sequence ID" value="MCJ2375445.1"/>
    <property type="molecule type" value="Genomic_DNA"/>
</dbReference>
<evidence type="ECO:0000256" key="7">
    <source>
        <dbReference type="ARBA" id="ARBA00049244"/>
    </source>
</evidence>
<keyword evidence="3 9" id="KW-0808">Transferase</keyword>
<evidence type="ECO:0000256" key="6">
    <source>
        <dbReference type="ARBA" id="ARBA00022932"/>
    </source>
</evidence>
<dbReference type="Gene3D" id="3.40.50.300">
    <property type="entry name" value="P-loop containing nucleotide triphosphate hydrolases"/>
    <property type="match status" value="1"/>
</dbReference>
<name>A0A9X2AUK8_9VIBR</name>